<comment type="caution">
    <text evidence="1">The sequence shown here is derived from an EMBL/GenBank/DDBJ whole genome shotgun (WGS) entry which is preliminary data.</text>
</comment>
<protein>
    <submittedName>
        <fullName evidence="1">14046_t:CDS:1</fullName>
    </submittedName>
</protein>
<dbReference type="EMBL" id="CAJVPY010015333">
    <property type="protein sequence ID" value="CAG8751336.1"/>
    <property type="molecule type" value="Genomic_DNA"/>
</dbReference>
<accession>A0A9N9IUZ5</accession>
<name>A0A9N9IUZ5_9GLOM</name>
<organism evidence="1 2">
    <name type="scientific">Dentiscutata erythropus</name>
    <dbReference type="NCBI Taxonomy" id="1348616"/>
    <lineage>
        <taxon>Eukaryota</taxon>
        <taxon>Fungi</taxon>
        <taxon>Fungi incertae sedis</taxon>
        <taxon>Mucoromycota</taxon>
        <taxon>Glomeromycotina</taxon>
        <taxon>Glomeromycetes</taxon>
        <taxon>Diversisporales</taxon>
        <taxon>Gigasporaceae</taxon>
        <taxon>Dentiscutata</taxon>
    </lineage>
</organism>
<gene>
    <name evidence="1" type="ORF">DERYTH_LOCUS16929</name>
</gene>
<feature type="non-terminal residue" evidence="1">
    <location>
        <position position="1"/>
    </location>
</feature>
<evidence type="ECO:0000313" key="1">
    <source>
        <dbReference type="EMBL" id="CAG8751336.1"/>
    </source>
</evidence>
<evidence type="ECO:0000313" key="2">
    <source>
        <dbReference type="Proteomes" id="UP000789405"/>
    </source>
</evidence>
<dbReference type="AlphaFoldDB" id="A0A9N9IUZ5"/>
<proteinExistence type="predicted"/>
<sequence>LPYFQKDIEWKLIGFLQWSIVQYTDDFGDKEEENRDTRFA</sequence>
<reference evidence="1" key="1">
    <citation type="submission" date="2021-06" db="EMBL/GenBank/DDBJ databases">
        <authorList>
            <person name="Kallberg Y."/>
            <person name="Tangrot J."/>
            <person name="Rosling A."/>
        </authorList>
    </citation>
    <scope>NUCLEOTIDE SEQUENCE</scope>
    <source>
        <strain evidence="1">MA453B</strain>
    </source>
</reference>
<dbReference type="Proteomes" id="UP000789405">
    <property type="component" value="Unassembled WGS sequence"/>
</dbReference>
<keyword evidence="2" id="KW-1185">Reference proteome</keyword>